<gene>
    <name evidence="1" type="ORF">K435DRAFT_853504</name>
</gene>
<dbReference type="EMBL" id="ML179086">
    <property type="protein sequence ID" value="THV01644.1"/>
    <property type="molecule type" value="Genomic_DNA"/>
</dbReference>
<dbReference type="AlphaFoldDB" id="A0A4S8MHM3"/>
<proteinExistence type="predicted"/>
<reference evidence="1 2" key="1">
    <citation type="journal article" date="2019" name="Nat. Ecol. Evol.">
        <title>Megaphylogeny resolves global patterns of mushroom evolution.</title>
        <authorList>
            <person name="Varga T."/>
            <person name="Krizsan K."/>
            <person name="Foldi C."/>
            <person name="Dima B."/>
            <person name="Sanchez-Garcia M."/>
            <person name="Sanchez-Ramirez S."/>
            <person name="Szollosi G.J."/>
            <person name="Szarkandi J.G."/>
            <person name="Papp V."/>
            <person name="Albert L."/>
            <person name="Andreopoulos W."/>
            <person name="Angelini C."/>
            <person name="Antonin V."/>
            <person name="Barry K.W."/>
            <person name="Bougher N.L."/>
            <person name="Buchanan P."/>
            <person name="Buyck B."/>
            <person name="Bense V."/>
            <person name="Catcheside P."/>
            <person name="Chovatia M."/>
            <person name="Cooper J."/>
            <person name="Damon W."/>
            <person name="Desjardin D."/>
            <person name="Finy P."/>
            <person name="Geml J."/>
            <person name="Haridas S."/>
            <person name="Hughes K."/>
            <person name="Justo A."/>
            <person name="Karasinski D."/>
            <person name="Kautmanova I."/>
            <person name="Kiss B."/>
            <person name="Kocsube S."/>
            <person name="Kotiranta H."/>
            <person name="LaButti K.M."/>
            <person name="Lechner B.E."/>
            <person name="Liimatainen K."/>
            <person name="Lipzen A."/>
            <person name="Lukacs Z."/>
            <person name="Mihaltcheva S."/>
            <person name="Morgado L.N."/>
            <person name="Niskanen T."/>
            <person name="Noordeloos M.E."/>
            <person name="Ohm R.A."/>
            <person name="Ortiz-Santana B."/>
            <person name="Ovrebo C."/>
            <person name="Racz N."/>
            <person name="Riley R."/>
            <person name="Savchenko A."/>
            <person name="Shiryaev A."/>
            <person name="Soop K."/>
            <person name="Spirin V."/>
            <person name="Szebenyi C."/>
            <person name="Tomsovsky M."/>
            <person name="Tulloss R.E."/>
            <person name="Uehling J."/>
            <person name="Grigoriev I.V."/>
            <person name="Vagvolgyi C."/>
            <person name="Papp T."/>
            <person name="Martin F.M."/>
            <person name="Miettinen O."/>
            <person name="Hibbett D.S."/>
            <person name="Nagy L.G."/>
        </authorList>
    </citation>
    <scope>NUCLEOTIDE SEQUENCE [LARGE SCALE GENOMIC DNA]</scope>
    <source>
        <strain evidence="1 2">CBS 962.96</strain>
    </source>
</reference>
<keyword evidence="2" id="KW-1185">Reference proteome</keyword>
<dbReference type="Proteomes" id="UP000297245">
    <property type="component" value="Unassembled WGS sequence"/>
</dbReference>
<protein>
    <submittedName>
        <fullName evidence="1">Uncharacterized protein</fullName>
    </submittedName>
</protein>
<organism evidence="1 2">
    <name type="scientific">Dendrothele bispora (strain CBS 962.96)</name>
    <dbReference type="NCBI Taxonomy" id="1314807"/>
    <lineage>
        <taxon>Eukaryota</taxon>
        <taxon>Fungi</taxon>
        <taxon>Dikarya</taxon>
        <taxon>Basidiomycota</taxon>
        <taxon>Agaricomycotina</taxon>
        <taxon>Agaricomycetes</taxon>
        <taxon>Agaricomycetidae</taxon>
        <taxon>Agaricales</taxon>
        <taxon>Agaricales incertae sedis</taxon>
        <taxon>Dendrothele</taxon>
    </lineage>
</organism>
<sequence length="225" mass="25813">MKAHRVTCLQYDEYSIQSRMRKVLCERMESDGRRLAGVTVTKAFPRERRCICIDSAKLAGTSVEHPSFALLRSERFTTNFRSHDLYQFPKRRCICIDSAKLAANPYPRRPTTSTSIPDPRRLYPQRHPSIALTQRLRGQTTCRIESRLKEEERARKEWEGQVHPHLVIVIVVTALFIPILSRIPSSSTQPLQRCHEEAEDVSSKDILASMHGTLFPPDCGLKLNT</sequence>
<accession>A0A4S8MHM3</accession>
<evidence type="ECO:0000313" key="1">
    <source>
        <dbReference type="EMBL" id="THV01644.1"/>
    </source>
</evidence>
<evidence type="ECO:0000313" key="2">
    <source>
        <dbReference type="Proteomes" id="UP000297245"/>
    </source>
</evidence>
<name>A0A4S8MHM3_DENBC</name>